<dbReference type="Proteomes" id="UP001140949">
    <property type="component" value="Unassembled WGS sequence"/>
</dbReference>
<dbReference type="EMBL" id="JANAVB010038615">
    <property type="protein sequence ID" value="KAJ6800742.1"/>
    <property type="molecule type" value="Genomic_DNA"/>
</dbReference>
<keyword evidence="3" id="KW-1185">Reference proteome</keyword>
<reference evidence="2" key="2">
    <citation type="submission" date="2023-04" db="EMBL/GenBank/DDBJ databases">
        <authorList>
            <person name="Bruccoleri R.E."/>
            <person name="Oakeley E.J."/>
            <person name="Faust A.-M."/>
            <person name="Dessus-Babus S."/>
            <person name="Altorfer M."/>
            <person name="Burckhardt D."/>
            <person name="Oertli M."/>
            <person name="Naumann U."/>
            <person name="Petersen F."/>
            <person name="Wong J."/>
        </authorList>
    </citation>
    <scope>NUCLEOTIDE SEQUENCE</scope>
    <source>
        <strain evidence="2">GSM-AAB239-AS_SAM_17_03QT</strain>
        <tissue evidence="2">Leaf</tissue>
    </source>
</reference>
<evidence type="ECO:0000313" key="2">
    <source>
        <dbReference type="EMBL" id="KAJ6800742.1"/>
    </source>
</evidence>
<protein>
    <submittedName>
        <fullName evidence="2">Clathrin assembly protein</fullName>
    </submittedName>
</protein>
<feature type="region of interest" description="Disordered" evidence="1">
    <location>
        <begin position="76"/>
        <end position="111"/>
    </location>
</feature>
<sequence>MPSAKQWWKRAAAAVKDKRSIYLAMLPLPRRAGHRSPDMEAAVIRATSHDERSVDYKNAARVFQWARTSPSFVPPAHVGPRAPRHPHPLLARGPQVAAPRPRPPAPRPLPLRAPPVRRLRVPRPLLRLLGLLRVRAGVLPVPRPPDRPPVGRRRVRAREDREAAGAPRPADADQALRGRHGDRPHPRGDGLRLDRGIRRVQQHLQRHRRVPRGRPGLGPVVELEEGRGGGGVEEEGAQGDRRLEEGGRPEQEALGLLRDVQGVGGPQRDGAPAGGGDPGGGHNGFGEDARRGRCSKYAKSGGGGEVSGRRRRRVGHRRDEGVGGV</sequence>
<organism evidence="2 3">
    <name type="scientific">Iris pallida</name>
    <name type="common">Sweet iris</name>
    <dbReference type="NCBI Taxonomy" id="29817"/>
    <lineage>
        <taxon>Eukaryota</taxon>
        <taxon>Viridiplantae</taxon>
        <taxon>Streptophyta</taxon>
        <taxon>Embryophyta</taxon>
        <taxon>Tracheophyta</taxon>
        <taxon>Spermatophyta</taxon>
        <taxon>Magnoliopsida</taxon>
        <taxon>Liliopsida</taxon>
        <taxon>Asparagales</taxon>
        <taxon>Iridaceae</taxon>
        <taxon>Iridoideae</taxon>
        <taxon>Irideae</taxon>
        <taxon>Iris</taxon>
    </lineage>
</organism>
<accession>A0AAX6E9K6</accession>
<name>A0AAX6E9K6_IRIPA</name>
<dbReference type="AlphaFoldDB" id="A0AAX6E9K6"/>
<evidence type="ECO:0000313" key="3">
    <source>
        <dbReference type="Proteomes" id="UP001140949"/>
    </source>
</evidence>
<feature type="compositionally biased region" description="Basic and acidic residues" evidence="1">
    <location>
        <begin position="170"/>
        <end position="197"/>
    </location>
</feature>
<feature type="compositionally biased region" description="Basic and acidic residues" evidence="1">
    <location>
        <begin position="238"/>
        <end position="251"/>
    </location>
</feature>
<feature type="compositionally biased region" description="Basic residues" evidence="1">
    <location>
        <begin position="198"/>
        <end position="212"/>
    </location>
</feature>
<gene>
    <name evidence="2" type="ORF">M6B38_201765</name>
</gene>
<feature type="compositionally biased region" description="Pro residues" evidence="1">
    <location>
        <begin position="100"/>
        <end position="111"/>
    </location>
</feature>
<feature type="region of interest" description="Disordered" evidence="1">
    <location>
        <begin position="139"/>
        <end position="325"/>
    </location>
</feature>
<reference evidence="2" key="1">
    <citation type="journal article" date="2023" name="GigaByte">
        <title>Genome assembly of the bearded iris, Iris pallida Lam.</title>
        <authorList>
            <person name="Bruccoleri R.E."/>
            <person name="Oakeley E.J."/>
            <person name="Faust A.M.E."/>
            <person name="Altorfer M."/>
            <person name="Dessus-Babus S."/>
            <person name="Burckhardt D."/>
            <person name="Oertli M."/>
            <person name="Naumann U."/>
            <person name="Petersen F."/>
            <person name="Wong J."/>
        </authorList>
    </citation>
    <scope>NUCLEOTIDE SEQUENCE</scope>
    <source>
        <strain evidence="2">GSM-AAB239-AS_SAM_17_03QT</strain>
    </source>
</reference>
<evidence type="ECO:0000256" key="1">
    <source>
        <dbReference type="SAM" id="MobiDB-lite"/>
    </source>
</evidence>
<proteinExistence type="predicted"/>
<feature type="compositionally biased region" description="Gly residues" evidence="1">
    <location>
        <begin position="262"/>
        <end position="284"/>
    </location>
</feature>
<comment type="caution">
    <text evidence="2">The sequence shown here is derived from an EMBL/GenBank/DDBJ whole genome shotgun (WGS) entry which is preliminary data.</text>
</comment>